<evidence type="ECO:0000313" key="9">
    <source>
        <dbReference type="EMBL" id="GFG32133.1"/>
    </source>
</evidence>
<protein>
    <recommendedName>
        <fullName evidence="8">Gustatory receptor</fullName>
    </recommendedName>
</protein>
<keyword evidence="10" id="KW-1185">Reference proteome</keyword>
<name>A0A6L2PHV4_COPFO</name>
<feature type="transmembrane region" description="Helical" evidence="8">
    <location>
        <begin position="131"/>
        <end position="152"/>
    </location>
</feature>
<feature type="transmembrane region" description="Helical" evidence="8">
    <location>
        <begin position="72"/>
        <end position="97"/>
    </location>
</feature>
<dbReference type="InterPro" id="IPR013604">
    <property type="entry name" value="7TM_chemorcpt"/>
</dbReference>
<dbReference type="GO" id="GO:0007165">
    <property type="term" value="P:signal transduction"/>
    <property type="evidence" value="ECO:0007669"/>
    <property type="project" value="UniProtKB-KW"/>
</dbReference>
<gene>
    <name evidence="9" type="ORF">Cfor_12283</name>
</gene>
<keyword evidence="3 8" id="KW-0812">Transmembrane</keyword>
<dbReference type="Proteomes" id="UP000502823">
    <property type="component" value="Unassembled WGS sequence"/>
</dbReference>
<evidence type="ECO:0000256" key="5">
    <source>
        <dbReference type="ARBA" id="ARBA00023136"/>
    </source>
</evidence>
<evidence type="ECO:0000256" key="8">
    <source>
        <dbReference type="RuleBase" id="RU363108"/>
    </source>
</evidence>
<dbReference type="GO" id="GO:0005886">
    <property type="term" value="C:plasma membrane"/>
    <property type="evidence" value="ECO:0007669"/>
    <property type="project" value="UniProtKB-SubCell"/>
</dbReference>
<dbReference type="AlphaFoldDB" id="A0A6L2PHV4"/>
<dbReference type="Pfam" id="PF08395">
    <property type="entry name" value="7tm_7"/>
    <property type="match status" value="1"/>
</dbReference>
<dbReference type="PANTHER" id="PTHR21143">
    <property type="entry name" value="INVERTEBRATE GUSTATORY RECEPTOR"/>
    <property type="match status" value="1"/>
</dbReference>
<proteinExistence type="inferred from homology"/>
<keyword evidence="7 8" id="KW-0807">Transducer</keyword>
<evidence type="ECO:0000256" key="3">
    <source>
        <dbReference type="ARBA" id="ARBA00022692"/>
    </source>
</evidence>
<comment type="function">
    <text evidence="8">Gustatory receptor which mediates acceptance or avoidance behavior, depending on its substrates.</text>
</comment>
<dbReference type="OrthoDB" id="6366728at2759"/>
<evidence type="ECO:0000313" key="10">
    <source>
        <dbReference type="Proteomes" id="UP000502823"/>
    </source>
</evidence>
<dbReference type="GO" id="GO:0030424">
    <property type="term" value="C:axon"/>
    <property type="evidence" value="ECO:0007669"/>
    <property type="project" value="TreeGrafter"/>
</dbReference>
<reference evidence="10" key="1">
    <citation type="submission" date="2020-01" db="EMBL/GenBank/DDBJ databases">
        <title>Draft genome sequence of the Termite Coptotermes fromosanus.</title>
        <authorList>
            <person name="Itakura S."/>
            <person name="Yosikawa Y."/>
            <person name="Umezawa K."/>
        </authorList>
    </citation>
    <scope>NUCLEOTIDE SEQUENCE [LARGE SCALE GENOMIC DNA]</scope>
</reference>
<dbReference type="FunCoup" id="A0A6L2PHV4">
    <property type="interactions" value="3"/>
</dbReference>
<dbReference type="InParanoid" id="A0A6L2PHV4"/>
<comment type="subcellular location">
    <subcellularLocation>
        <location evidence="1 8">Cell membrane</location>
        <topology evidence="1 8">Multi-pass membrane protein</topology>
    </subcellularLocation>
</comment>
<dbReference type="PANTHER" id="PTHR21143:SF104">
    <property type="entry name" value="GUSTATORY RECEPTOR 8A-RELATED"/>
    <property type="match status" value="1"/>
</dbReference>
<evidence type="ECO:0000256" key="1">
    <source>
        <dbReference type="ARBA" id="ARBA00004651"/>
    </source>
</evidence>
<comment type="caution">
    <text evidence="8">Lacks conserved residue(s) required for the propagation of feature annotation.</text>
</comment>
<accession>A0A6L2PHV4</accession>
<feature type="transmembrane region" description="Helical" evidence="8">
    <location>
        <begin position="410"/>
        <end position="432"/>
    </location>
</feature>
<dbReference type="GO" id="GO:0030425">
    <property type="term" value="C:dendrite"/>
    <property type="evidence" value="ECO:0007669"/>
    <property type="project" value="TreeGrafter"/>
</dbReference>
<dbReference type="GO" id="GO:0007635">
    <property type="term" value="P:chemosensory behavior"/>
    <property type="evidence" value="ECO:0007669"/>
    <property type="project" value="TreeGrafter"/>
</dbReference>
<keyword evidence="2 8" id="KW-1003">Cell membrane</keyword>
<evidence type="ECO:0000256" key="2">
    <source>
        <dbReference type="ARBA" id="ARBA00022475"/>
    </source>
</evidence>
<comment type="caution">
    <text evidence="9">The sequence shown here is derived from an EMBL/GenBank/DDBJ whole genome shotgun (WGS) entry which is preliminary data.</text>
</comment>
<evidence type="ECO:0000256" key="7">
    <source>
        <dbReference type="ARBA" id="ARBA00023224"/>
    </source>
</evidence>
<sequence length="434" mass="48991">MHGLFRGRNFLSSTRPLYYASRVLGLAPFSFTGKFAVKGKGTAWMLYTVVILIVVFSCSIMCTVQRVQQSGLLVPVVVNEFLMIFLGTLAAFSSILISITRNGVKSRNIVSKIIKIDEAVLNDSNTTYIKMFIFTLIQVTVVYSYAAVLFTYDTLIWTEAVPKVSIWYFISGYPHRFVNLEVVVEFCDLVLVLRSRLKSLNSRLDFILRKSNEPYANAFAFTSALCNSVSTSCVKENEIRVSEIKGDKIVPFIESPGSINRLRPPRFETSRQRNIRIARELYDDLCDVSLLINSMYGFQILLALGATTVELTLSSYLVLETIRGNHAVEVDSVGKFISLMTAWLFLYAFKLISITAPCQSTTSEVENTVMLVQKLLLARFDPNTTAELQLFSQQLFHRKMKFTAFGFIKLNYSLLLTIIGGVITYVVIAMQYNK</sequence>
<comment type="similarity">
    <text evidence="8">Belongs to the insect chemoreceptor superfamily. Gustatory receptor (GR) family.</text>
</comment>
<keyword evidence="6 8" id="KW-0675">Receptor</keyword>
<dbReference type="GO" id="GO:0043025">
    <property type="term" value="C:neuronal cell body"/>
    <property type="evidence" value="ECO:0007669"/>
    <property type="project" value="TreeGrafter"/>
</dbReference>
<dbReference type="GO" id="GO:0008049">
    <property type="term" value="P:male courtship behavior"/>
    <property type="evidence" value="ECO:0007669"/>
    <property type="project" value="TreeGrafter"/>
</dbReference>
<feature type="transmembrane region" description="Helical" evidence="8">
    <location>
        <begin position="44"/>
        <end position="66"/>
    </location>
</feature>
<keyword evidence="4 8" id="KW-1133">Transmembrane helix</keyword>
<evidence type="ECO:0000256" key="6">
    <source>
        <dbReference type="ARBA" id="ARBA00023170"/>
    </source>
</evidence>
<organism evidence="9 10">
    <name type="scientific">Coptotermes formosanus</name>
    <name type="common">Formosan subterranean termite</name>
    <dbReference type="NCBI Taxonomy" id="36987"/>
    <lineage>
        <taxon>Eukaryota</taxon>
        <taxon>Metazoa</taxon>
        <taxon>Ecdysozoa</taxon>
        <taxon>Arthropoda</taxon>
        <taxon>Hexapoda</taxon>
        <taxon>Insecta</taxon>
        <taxon>Pterygota</taxon>
        <taxon>Neoptera</taxon>
        <taxon>Polyneoptera</taxon>
        <taxon>Dictyoptera</taxon>
        <taxon>Blattodea</taxon>
        <taxon>Blattoidea</taxon>
        <taxon>Termitoidae</taxon>
        <taxon>Rhinotermitidae</taxon>
        <taxon>Coptotermes</taxon>
    </lineage>
</organism>
<evidence type="ECO:0000256" key="4">
    <source>
        <dbReference type="ARBA" id="ARBA00022989"/>
    </source>
</evidence>
<dbReference type="GO" id="GO:0050909">
    <property type="term" value="P:sensory perception of taste"/>
    <property type="evidence" value="ECO:0007669"/>
    <property type="project" value="InterPro"/>
</dbReference>
<dbReference type="EMBL" id="BLKM01007982">
    <property type="protein sequence ID" value="GFG32133.1"/>
    <property type="molecule type" value="Genomic_DNA"/>
</dbReference>
<keyword evidence="5 8" id="KW-0472">Membrane</keyword>